<reference evidence="1" key="1">
    <citation type="submission" date="2021-06" db="EMBL/GenBank/DDBJ databases">
        <title>Elioraea tepida, sp. nov., a moderately thermophilic aerobic anoxygenic phototrophic bacterium isolated from an alkaline siliceous hot spring mat community in Yellowstone National Park, WY, USA.</title>
        <authorList>
            <person name="Saini M.K."/>
            <person name="Yoshida S."/>
            <person name="Sebastian A."/>
            <person name="Hirose S."/>
            <person name="Hara E."/>
            <person name="Tamaki H."/>
            <person name="Soulier N.T."/>
            <person name="Albert I."/>
            <person name="Hanada S."/>
            <person name="Bryant D.A."/>
            <person name="Tank M."/>
        </authorList>
    </citation>
    <scope>NUCLEOTIDE SEQUENCE</scope>
    <source>
        <strain evidence="1">MS-P2</strain>
    </source>
</reference>
<proteinExistence type="predicted"/>
<evidence type="ECO:0000313" key="1">
    <source>
        <dbReference type="EMBL" id="QXM24421.1"/>
    </source>
</evidence>
<dbReference type="AlphaFoldDB" id="A0A975U122"/>
<dbReference type="RefSeq" id="WP_218285478.1">
    <property type="nucleotide sequence ID" value="NZ_CP076448.1"/>
</dbReference>
<dbReference type="Pfam" id="PF02635">
    <property type="entry name" value="DsrE"/>
    <property type="match status" value="1"/>
</dbReference>
<accession>A0A975U122</accession>
<evidence type="ECO:0000313" key="2">
    <source>
        <dbReference type="Proteomes" id="UP000694001"/>
    </source>
</evidence>
<dbReference type="Proteomes" id="UP000694001">
    <property type="component" value="Chromosome"/>
</dbReference>
<protein>
    <submittedName>
        <fullName evidence="1">DsrE family protein</fullName>
    </submittedName>
</protein>
<dbReference type="PANTHER" id="PTHR37691">
    <property type="entry name" value="BLR3518 PROTEIN"/>
    <property type="match status" value="1"/>
</dbReference>
<name>A0A975U122_9PROT</name>
<dbReference type="InterPro" id="IPR003787">
    <property type="entry name" value="Sulphur_relay_DsrE/F-like"/>
</dbReference>
<dbReference type="EMBL" id="CP076448">
    <property type="protein sequence ID" value="QXM24421.1"/>
    <property type="molecule type" value="Genomic_DNA"/>
</dbReference>
<dbReference type="PANTHER" id="PTHR37691:SF1">
    <property type="entry name" value="BLR3518 PROTEIN"/>
    <property type="match status" value="1"/>
</dbReference>
<dbReference type="KEGG" id="elio:KO353_14430"/>
<gene>
    <name evidence="1" type="ORF">KO353_14430</name>
</gene>
<keyword evidence="2" id="KW-1185">Reference proteome</keyword>
<sequence>MLTNVSNHLTVLTPGRFDLRIVMHGPGVNLLRFGARNDPQIAATIDELKLAGVRFEICRITLTRGNIPLSQLYDASEEDIVPSGVGRLGELQMQGYAYIKI</sequence>
<organism evidence="1 2">
    <name type="scientific">Elioraea tepida</name>
    <dbReference type="NCBI Taxonomy" id="2843330"/>
    <lineage>
        <taxon>Bacteria</taxon>
        <taxon>Pseudomonadati</taxon>
        <taxon>Pseudomonadota</taxon>
        <taxon>Alphaproteobacteria</taxon>
        <taxon>Acetobacterales</taxon>
        <taxon>Elioraeaceae</taxon>
        <taxon>Elioraea</taxon>
    </lineage>
</organism>